<evidence type="ECO:0000313" key="2">
    <source>
        <dbReference type="Proteomes" id="UP000182427"/>
    </source>
</evidence>
<sequence length="133" mass="15042">MSLLNWFKRSSPSSPQLNALVNRVVVYLRSRPGGDQVVPKIVGKAIGETEIRALTALRVLEEQGIVHHHFGLYCTEKGIPLESIDDLSQLPAEKYCDACDEDHSEAEGEYKVEIYYTIDPRRLAQFRERKVAA</sequence>
<proteinExistence type="predicted"/>
<keyword evidence="2" id="KW-1185">Reference proteome</keyword>
<reference evidence="2" key="1">
    <citation type="submission" date="2016-10" db="EMBL/GenBank/DDBJ databases">
        <authorList>
            <person name="Varghese N."/>
            <person name="Submissions S."/>
        </authorList>
    </citation>
    <scope>NUCLEOTIDE SEQUENCE [LARGE SCALE GENOMIC DNA]</scope>
    <source>
        <strain evidence="2">GAS232</strain>
    </source>
</reference>
<dbReference type="RefSeq" id="WP_083346662.1">
    <property type="nucleotide sequence ID" value="NZ_LT629690.1"/>
</dbReference>
<dbReference type="EMBL" id="LT629690">
    <property type="protein sequence ID" value="SDG00544.1"/>
    <property type="molecule type" value="Genomic_DNA"/>
</dbReference>
<dbReference type="Proteomes" id="UP000182427">
    <property type="component" value="Chromosome I"/>
</dbReference>
<accession>A0A1G7QQ00</accession>
<dbReference type="AlphaFoldDB" id="A0A1G7QQ00"/>
<name>A0A1G7QQ00_9BACT</name>
<protein>
    <submittedName>
        <fullName evidence="1">Uncharacterized protein</fullName>
    </submittedName>
</protein>
<gene>
    <name evidence="1" type="ORF">SAMN05444167_3953</name>
</gene>
<organism evidence="1 2">
    <name type="scientific">Terriglobus roseus</name>
    <dbReference type="NCBI Taxonomy" id="392734"/>
    <lineage>
        <taxon>Bacteria</taxon>
        <taxon>Pseudomonadati</taxon>
        <taxon>Acidobacteriota</taxon>
        <taxon>Terriglobia</taxon>
        <taxon>Terriglobales</taxon>
        <taxon>Acidobacteriaceae</taxon>
        <taxon>Terriglobus</taxon>
    </lineage>
</organism>
<evidence type="ECO:0000313" key="1">
    <source>
        <dbReference type="EMBL" id="SDG00544.1"/>
    </source>
</evidence>